<comment type="caution">
    <text evidence="2">The sequence shown here is derived from an EMBL/GenBank/DDBJ whole genome shotgun (WGS) entry which is preliminary data.</text>
</comment>
<reference evidence="2 3" key="1">
    <citation type="submission" date="2019-03" db="EMBL/GenBank/DDBJ databases">
        <title>Draft genome sequences of novel Actinobacteria.</title>
        <authorList>
            <person name="Sahin N."/>
            <person name="Ay H."/>
            <person name="Saygin H."/>
        </authorList>
    </citation>
    <scope>NUCLEOTIDE SEQUENCE [LARGE SCALE GENOMIC DNA]</scope>
    <source>
        <strain evidence="2 3">DSM 41900</strain>
    </source>
</reference>
<dbReference type="OrthoDB" id="3674804at2"/>
<dbReference type="PANTHER" id="PTHR33744:SF1">
    <property type="entry name" value="DNA-BINDING TRANSCRIPTIONAL ACTIVATOR ADER"/>
    <property type="match status" value="1"/>
</dbReference>
<dbReference type="InterPro" id="IPR042070">
    <property type="entry name" value="PucR_C-HTH_sf"/>
</dbReference>
<dbReference type="PANTHER" id="PTHR33744">
    <property type="entry name" value="CARBOHYDRATE DIACID REGULATOR"/>
    <property type="match status" value="1"/>
</dbReference>
<dbReference type="RefSeq" id="WP_132821406.1">
    <property type="nucleotide sequence ID" value="NZ_SMKI01000477.1"/>
</dbReference>
<dbReference type="Gene3D" id="1.10.10.2840">
    <property type="entry name" value="PucR C-terminal helix-turn-helix domain"/>
    <property type="match status" value="2"/>
</dbReference>
<feature type="domain" description="PucR C-terminal helix-turn-helix" evidence="1">
    <location>
        <begin position="331"/>
        <end position="372"/>
    </location>
</feature>
<evidence type="ECO:0000259" key="1">
    <source>
        <dbReference type="Pfam" id="PF13556"/>
    </source>
</evidence>
<evidence type="ECO:0000313" key="2">
    <source>
        <dbReference type="EMBL" id="TDC65646.1"/>
    </source>
</evidence>
<accession>A0A4R4SRE9</accession>
<sequence>EWADQLLRELGRQAVLGAGPDVGGALEWLGRRIGAEVALIGPDGAVEAATGGFPPGLPEALGPLLGRLAGGEMAAAATEVGGWRLRCEALGQGVPRRVLVVAGAEAPDPEAGRLISRTGGMVTLLQGLTEARAAARAYHRKAAQVRLAVFMALMAGDPTLARRVTAGAMPALLRAASLRVLLLRCEPDERDRLAQRYQDPAGFHGPGLLVRCPVYEEHLICLIPEGTAEGDELTARLAALVREHPGYALGVSAALPQRATAEAYDQARHALAVARNSRERVVGYQGQDPLEALLPSEQAQAWARSFLRPLGVVPKLTVDVTRLALTFPRAGVARLLGISRNTVTAHLRDVERALGLDLRDVGSRASLALALAVAVPRADDESEPPRTLEELLRTPAAVAWARALLDPLRHSGHPELRATLSAWIDANADAQRTAHRLGISRNTVRSRLRAAERLLGRDLLSTGAGVHDLVHALRATAPS</sequence>
<organism evidence="2 3">
    <name type="scientific">Streptomyces hainanensis</name>
    <dbReference type="NCBI Taxonomy" id="402648"/>
    <lineage>
        <taxon>Bacteria</taxon>
        <taxon>Bacillati</taxon>
        <taxon>Actinomycetota</taxon>
        <taxon>Actinomycetes</taxon>
        <taxon>Kitasatosporales</taxon>
        <taxon>Streptomycetaceae</taxon>
        <taxon>Streptomyces</taxon>
    </lineage>
</organism>
<gene>
    <name evidence="2" type="ORF">E1283_30465</name>
</gene>
<name>A0A4R4SRE9_9ACTN</name>
<proteinExistence type="predicted"/>
<feature type="non-terminal residue" evidence="2">
    <location>
        <position position="1"/>
    </location>
</feature>
<dbReference type="EMBL" id="SMKI01000477">
    <property type="protein sequence ID" value="TDC65646.1"/>
    <property type="molecule type" value="Genomic_DNA"/>
</dbReference>
<dbReference type="AlphaFoldDB" id="A0A4R4SRE9"/>
<dbReference type="InterPro" id="IPR025736">
    <property type="entry name" value="PucR_C-HTH_dom"/>
</dbReference>
<protein>
    <submittedName>
        <fullName evidence="2">PucR family transcriptional regulator</fullName>
    </submittedName>
</protein>
<dbReference type="Proteomes" id="UP000295345">
    <property type="component" value="Unassembled WGS sequence"/>
</dbReference>
<dbReference type="Pfam" id="PF13556">
    <property type="entry name" value="HTH_30"/>
    <property type="match status" value="2"/>
</dbReference>
<feature type="domain" description="PucR C-terminal helix-turn-helix" evidence="1">
    <location>
        <begin position="416"/>
        <end position="473"/>
    </location>
</feature>
<evidence type="ECO:0000313" key="3">
    <source>
        <dbReference type="Proteomes" id="UP000295345"/>
    </source>
</evidence>
<dbReference type="InterPro" id="IPR051448">
    <property type="entry name" value="CdaR-like_regulators"/>
</dbReference>
<keyword evidence="3" id="KW-1185">Reference proteome</keyword>